<dbReference type="PROSITE" id="PS50005">
    <property type="entry name" value="TPR"/>
    <property type="match status" value="2"/>
</dbReference>
<dbReference type="AlphaFoldDB" id="A0A5C7FK69"/>
<sequence length="1052" mass="119163">MHKIFQPARRLPLLLSALFLIGFVAQVSGQATTIYTDAWRTYKKAEADFQDNLLAKAQREYGEVIEMVLPLQQPEALLLRQKAELMQAKIAVRLGKVEGEKLILDFVRRYQPDPVANEALLEIANYYFNDNQLDKALDYYNRVPAELLTTEQRAELNFRLGYVNFVNKKFPAAKRYFQFSKSNQGEFYYPTNYYLGIIYFFEGNYDAAVGQFKIAEKSPKYDDYIPYYLTQIFFAQRRFDELIAYAAPILGSNPRIKNSKEMSQLLGQAYFEKGDYARARPLLEEFARNNRKLEEEQLYQLGFTQYKLNDFEAAGKTFRELAAQNSLVGQSASYYLGNVELNRRNGDAARLAFGTASRLNFDPAIQQEALFNYAKLSYELNYPADAITAIQSIDPSSQYYLQGQELLGDVFATTEDYERTLALLERLPNRSPRLEESYQRAAFSRGLELLNNGDDAGAKTLFEKSLQRPVSPVLRAQALYWLADLANRQEDYPTSINLTNQFLTLARGIQDLPPQSSLYTGNYLQGYNYLKQKNPAASLDYFKAAVEGIERNLPYITDADVRERVLGDAVLRAGDAHFSRNQYDQAARYYDNAVQRQSSGFVYALYQKAVIEGLRGRTANKVLNLEQLVSQYPNSEYADDALFELAEAYQQLNRPQEALAPLRSIVSNYKQSSPLVNQSLLNLGLISFNLGNQEAAINYYKQVFSNNPTAEESERAKENLREIYVDKMGRPDLFFEFFETLPGQEVNADGREAITFQAARSQYENGNYDRAVSALTDYLRQYPNTPNALAATYFRGDSYVAAQRYSEALADFEKVATSGPSGYYLPALNKGSLIAYRHVKDYNRSFRLFQALEGAAPSEDIRIDAQVGAMQSAYQLNDQRSVEDYAAKVANNSGASATQRLIANFYIAKIAYDRRDYRTALPALNQVIENSDDERTAEARYLRANIAYLNNELTKAVDLALEANRESSGYPYWVAKTVLVLSDALKDQGGDNLYNSEAALEALLENYNGDATIVAEAQQRLTVVRNLIAASSRINNTPVDPNRFEIDNGGGK</sequence>
<dbReference type="InterPro" id="IPR019734">
    <property type="entry name" value="TPR_rpt"/>
</dbReference>
<comment type="caution">
    <text evidence="5">The sequence shown here is derived from an EMBL/GenBank/DDBJ whole genome shotgun (WGS) entry which is preliminary data.</text>
</comment>
<dbReference type="Gene3D" id="1.25.40.10">
    <property type="entry name" value="Tetratricopeptide repeat domain"/>
    <property type="match status" value="7"/>
</dbReference>
<keyword evidence="1" id="KW-0677">Repeat</keyword>
<dbReference type="InterPro" id="IPR051012">
    <property type="entry name" value="CellSynth/LPSAsmb/PSIAsmb"/>
</dbReference>
<feature type="repeat" description="TPR" evidence="3">
    <location>
        <begin position="567"/>
        <end position="600"/>
    </location>
</feature>
<evidence type="ECO:0000313" key="6">
    <source>
        <dbReference type="Proteomes" id="UP000321907"/>
    </source>
</evidence>
<feature type="chain" id="PRO_5022984683" evidence="4">
    <location>
        <begin position="30"/>
        <end position="1052"/>
    </location>
</feature>
<keyword evidence="6" id="KW-1185">Reference proteome</keyword>
<dbReference type="Pfam" id="PF13181">
    <property type="entry name" value="TPR_8"/>
    <property type="match status" value="1"/>
</dbReference>
<dbReference type="EMBL" id="VOXD01000001">
    <property type="protein sequence ID" value="TXF91719.1"/>
    <property type="molecule type" value="Genomic_DNA"/>
</dbReference>
<dbReference type="RefSeq" id="WP_147928760.1">
    <property type="nucleotide sequence ID" value="NZ_VOXD01000001.1"/>
</dbReference>
<accession>A0A5C7FK69</accession>
<gene>
    <name evidence="5" type="ORF">FUA23_00605</name>
</gene>
<evidence type="ECO:0000256" key="1">
    <source>
        <dbReference type="ARBA" id="ARBA00022737"/>
    </source>
</evidence>
<keyword evidence="4" id="KW-0732">Signal</keyword>
<dbReference type="Pfam" id="PF13432">
    <property type="entry name" value="TPR_16"/>
    <property type="match status" value="5"/>
</dbReference>
<feature type="repeat" description="TPR" evidence="3">
    <location>
        <begin position="677"/>
        <end position="710"/>
    </location>
</feature>
<dbReference type="SMART" id="SM00028">
    <property type="entry name" value="TPR"/>
    <property type="match status" value="12"/>
</dbReference>
<proteinExistence type="predicted"/>
<dbReference type="PANTHER" id="PTHR45586:SF1">
    <property type="entry name" value="LIPOPOLYSACCHARIDE ASSEMBLY PROTEIN B"/>
    <property type="match status" value="1"/>
</dbReference>
<dbReference type="InterPro" id="IPR011990">
    <property type="entry name" value="TPR-like_helical_dom_sf"/>
</dbReference>
<name>A0A5C7FK69_9BACT</name>
<dbReference type="SUPFAM" id="SSF48452">
    <property type="entry name" value="TPR-like"/>
    <property type="match status" value="5"/>
</dbReference>
<protein>
    <submittedName>
        <fullName evidence="5">Tetratricopeptide repeat protein</fullName>
    </submittedName>
</protein>
<keyword evidence="2 3" id="KW-0802">TPR repeat</keyword>
<dbReference type="PANTHER" id="PTHR45586">
    <property type="entry name" value="TPR REPEAT-CONTAINING PROTEIN PA4667"/>
    <property type="match status" value="1"/>
</dbReference>
<feature type="signal peptide" evidence="4">
    <location>
        <begin position="1"/>
        <end position="29"/>
    </location>
</feature>
<organism evidence="5 6">
    <name type="scientific">Neolewinella aurantiaca</name>
    <dbReference type="NCBI Taxonomy" id="2602767"/>
    <lineage>
        <taxon>Bacteria</taxon>
        <taxon>Pseudomonadati</taxon>
        <taxon>Bacteroidota</taxon>
        <taxon>Saprospiria</taxon>
        <taxon>Saprospirales</taxon>
        <taxon>Lewinellaceae</taxon>
        <taxon>Neolewinella</taxon>
    </lineage>
</organism>
<dbReference type="Proteomes" id="UP000321907">
    <property type="component" value="Unassembled WGS sequence"/>
</dbReference>
<dbReference type="Pfam" id="PF13174">
    <property type="entry name" value="TPR_6"/>
    <property type="match status" value="2"/>
</dbReference>
<evidence type="ECO:0000313" key="5">
    <source>
        <dbReference type="EMBL" id="TXF91719.1"/>
    </source>
</evidence>
<evidence type="ECO:0000256" key="3">
    <source>
        <dbReference type="PROSITE-ProRule" id="PRU00339"/>
    </source>
</evidence>
<evidence type="ECO:0000256" key="4">
    <source>
        <dbReference type="SAM" id="SignalP"/>
    </source>
</evidence>
<dbReference type="OrthoDB" id="9814448at2"/>
<reference evidence="5 6" key="1">
    <citation type="submission" date="2019-08" db="EMBL/GenBank/DDBJ databases">
        <title>Lewinella sp. strain SSH13 Genome sequencing and assembly.</title>
        <authorList>
            <person name="Kim I."/>
        </authorList>
    </citation>
    <scope>NUCLEOTIDE SEQUENCE [LARGE SCALE GENOMIC DNA]</scope>
    <source>
        <strain evidence="5 6">SSH13</strain>
    </source>
</reference>
<evidence type="ECO:0000256" key="2">
    <source>
        <dbReference type="ARBA" id="ARBA00022803"/>
    </source>
</evidence>